<proteinExistence type="predicted"/>
<accession>A0A7K4EGF1</accession>
<dbReference type="Proteomes" id="UP000010448">
    <property type="component" value="Unassembled WGS sequence"/>
</dbReference>
<dbReference type="AlphaFoldDB" id="A0A7K4EGF1"/>
<keyword evidence="2" id="KW-1185">Reference proteome</keyword>
<dbReference type="RefSeq" id="WP_170394881.1">
    <property type="nucleotide sequence ID" value="NZ_AMWJ02000002.1"/>
</dbReference>
<reference evidence="1 2" key="1">
    <citation type="journal article" date="2013" name="Genome Announc.">
        <title>Genome Sequence of Naphthalene-Degrading Soil Bacterium Pseudomonas putida CSV86.</title>
        <authorList>
            <person name="Phale P.S."/>
            <person name="Paliwal V."/>
            <person name="Raju S.C."/>
            <person name="Modak A."/>
            <person name="Purohit H.J."/>
        </authorList>
    </citation>
    <scope>NUCLEOTIDE SEQUENCE [LARGE SCALE GENOMIC DNA]</scope>
    <source>
        <strain evidence="1 2">CSV86</strain>
    </source>
</reference>
<gene>
    <name evidence="1" type="ORF">CSV86_016680</name>
</gene>
<evidence type="ECO:0000313" key="2">
    <source>
        <dbReference type="Proteomes" id="UP000010448"/>
    </source>
</evidence>
<comment type="caution">
    <text evidence="1">The sequence shown here is derived from an EMBL/GenBank/DDBJ whole genome shotgun (WGS) entry which is preliminary data.</text>
</comment>
<sequence length="108" mass="12392">MRYIDGFDDTFEMTGGVEATPDSVWDFIKTRGDTARMWLPDGSPELGRWAANLASVGWSLEKQNDQIYLFITNDSERSFEGALFLEGDVKSFVTMNWDANRIYKVFTM</sequence>
<dbReference type="EMBL" id="AMWJ02000002">
    <property type="protein sequence ID" value="NNJ16724.1"/>
    <property type="molecule type" value="Genomic_DNA"/>
</dbReference>
<protein>
    <submittedName>
        <fullName evidence="1">Uncharacterized protein</fullName>
    </submittedName>
</protein>
<evidence type="ECO:0000313" key="1">
    <source>
        <dbReference type="EMBL" id="NNJ16724.1"/>
    </source>
</evidence>
<organism evidence="1 2">
    <name type="scientific">Pseudomonas bharatica CSV86</name>
    <dbReference type="NCBI Taxonomy" id="1005395"/>
    <lineage>
        <taxon>Bacteria</taxon>
        <taxon>Pseudomonadati</taxon>
        <taxon>Pseudomonadota</taxon>
        <taxon>Gammaproteobacteria</taxon>
        <taxon>Pseudomonadales</taxon>
        <taxon>Pseudomonadaceae</taxon>
        <taxon>Pseudomonas</taxon>
        <taxon>Pseudomonas bharatica</taxon>
    </lineage>
</organism>
<name>A0A7K4EGF1_9PSED</name>